<proteinExistence type="predicted"/>
<reference evidence="2" key="2">
    <citation type="submission" date="2021-09" db="EMBL/GenBank/DDBJ databases">
        <authorList>
            <person name="Jia N."/>
            <person name="Wang J."/>
            <person name="Shi W."/>
            <person name="Du L."/>
            <person name="Sun Y."/>
            <person name="Zhan W."/>
            <person name="Jiang J."/>
            <person name="Wang Q."/>
            <person name="Zhang B."/>
            <person name="Ji P."/>
            <person name="Sakyi L.B."/>
            <person name="Cui X."/>
            <person name="Yuan T."/>
            <person name="Jiang B."/>
            <person name="Yang W."/>
            <person name="Lam T.T.-Y."/>
            <person name="Chang Q."/>
            <person name="Ding S."/>
            <person name="Wang X."/>
            <person name="Zhu J."/>
            <person name="Ruan X."/>
            <person name="Zhao L."/>
            <person name="Wei J."/>
            <person name="Que T."/>
            <person name="Du C."/>
            <person name="Cheng J."/>
            <person name="Dai P."/>
            <person name="Han X."/>
            <person name="Huang E."/>
            <person name="Gao Y."/>
            <person name="Liu J."/>
            <person name="Shao H."/>
            <person name="Ye R."/>
            <person name="Li L."/>
            <person name="Wei W."/>
            <person name="Wang X."/>
            <person name="Wang C."/>
            <person name="Huo Q."/>
            <person name="Li W."/>
            <person name="Guo W."/>
            <person name="Chen H."/>
            <person name="Chen S."/>
            <person name="Zhou L."/>
            <person name="Zhou L."/>
            <person name="Ni X."/>
            <person name="Tian J."/>
            <person name="Zhou Y."/>
            <person name="Sheng Y."/>
            <person name="Liu T."/>
            <person name="Pan Y."/>
            <person name="Xia L."/>
            <person name="Li J."/>
            <person name="Zhao F."/>
            <person name="Cao W."/>
        </authorList>
    </citation>
    <scope>NUCLEOTIDE SEQUENCE</scope>
    <source>
        <strain evidence="2">Rmic-2018</strain>
        <tissue evidence="2">Larvae</tissue>
    </source>
</reference>
<dbReference type="AlphaFoldDB" id="A0A9J6D6E5"/>
<evidence type="ECO:0000313" key="3">
    <source>
        <dbReference type="Proteomes" id="UP000821866"/>
    </source>
</evidence>
<comment type="caution">
    <text evidence="2">The sequence shown here is derived from an EMBL/GenBank/DDBJ whole genome shotgun (WGS) entry which is preliminary data.</text>
</comment>
<dbReference type="InterPro" id="IPR038602">
    <property type="entry name" value="Mite_allergen_7_sf"/>
</dbReference>
<organism evidence="2 3">
    <name type="scientific">Rhipicephalus microplus</name>
    <name type="common">Cattle tick</name>
    <name type="synonym">Boophilus microplus</name>
    <dbReference type="NCBI Taxonomy" id="6941"/>
    <lineage>
        <taxon>Eukaryota</taxon>
        <taxon>Metazoa</taxon>
        <taxon>Ecdysozoa</taxon>
        <taxon>Arthropoda</taxon>
        <taxon>Chelicerata</taxon>
        <taxon>Arachnida</taxon>
        <taxon>Acari</taxon>
        <taxon>Parasitiformes</taxon>
        <taxon>Ixodida</taxon>
        <taxon>Ixodoidea</taxon>
        <taxon>Ixodidae</taxon>
        <taxon>Rhipicephalinae</taxon>
        <taxon>Rhipicephalus</taxon>
        <taxon>Boophilus</taxon>
    </lineage>
</organism>
<accession>A0A9J6D6E5</accession>
<dbReference type="Gene3D" id="3.15.10.50">
    <property type="match status" value="1"/>
</dbReference>
<sequence>MTGCFVDEGNLKTALELLPVPLRKEVARGEVRPAIYAESVFDRGLRKLLDSDRFFKIDLPDFLQNIGYNLLNVRVGFSDGTLRGISTIRRRGKGTLQVDESGNSRLTFHVAGGPLEADYAAGIRAWFLRTTLDVRVRVPRFQASFTIQESSPNDLSVEVHGVRMSKGSLIFDEDDIGLEGPIYDIVFEEFRPLIQQKVGEALVRELRKLAEETLGAVKLYAVSNAERAVRGEGKMIVDSASATPDEASSNAALERSLCRRDSIRRHYPTDLGTFNYSAALVNEIEGNVTGLSSISLNGASWISVDECGIRARFDLVFKGPQDQCDSVSPQMVNEQERGLRDGDLGSRGRARDPRVSRIMKS</sequence>
<keyword evidence="3" id="KW-1185">Reference proteome</keyword>
<dbReference type="VEuPathDB" id="VectorBase:LOC119177789"/>
<dbReference type="EMBL" id="JABSTU010000011">
    <property type="protein sequence ID" value="KAH8009621.1"/>
    <property type="molecule type" value="Genomic_DNA"/>
</dbReference>
<feature type="region of interest" description="Disordered" evidence="1">
    <location>
        <begin position="324"/>
        <end position="361"/>
    </location>
</feature>
<reference evidence="2" key="1">
    <citation type="journal article" date="2020" name="Cell">
        <title>Large-Scale Comparative Analyses of Tick Genomes Elucidate Their Genetic Diversity and Vector Capacities.</title>
        <authorList>
            <consortium name="Tick Genome and Microbiome Consortium (TIGMIC)"/>
            <person name="Jia N."/>
            <person name="Wang J."/>
            <person name="Shi W."/>
            <person name="Du L."/>
            <person name="Sun Y."/>
            <person name="Zhan W."/>
            <person name="Jiang J.F."/>
            <person name="Wang Q."/>
            <person name="Zhang B."/>
            <person name="Ji P."/>
            <person name="Bell-Sakyi L."/>
            <person name="Cui X.M."/>
            <person name="Yuan T.T."/>
            <person name="Jiang B.G."/>
            <person name="Yang W.F."/>
            <person name="Lam T.T."/>
            <person name="Chang Q.C."/>
            <person name="Ding S.J."/>
            <person name="Wang X.J."/>
            <person name="Zhu J.G."/>
            <person name="Ruan X.D."/>
            <person name="Zhao L."/>
            <person name="Wei J.T."/>
            <person name="Ye R.Z."/>
            <person name="Que T.C."/>
            <person name="Du C.H."/>
            <person name="Zhou Y.H."/>
            <person name="Cheng J.X."/>
            <person name="Dai P.F."/>
            <person name="Guo W.B."/>
            <person name="Han X.H."/>
            <person name="Huang E.J."/>
            <person name="Li L.F."/>
            <person name="Wei W."/>
            <person name="Gao Y.C."/>
            <person name="Liu J.Z."/>
            <person name="Shao H.Z."/>
            <person name="Wang X."/>
            <person name="Wang C.C."/>
            <person name="Yang T.C."/>
            <person name="Huo Q.B."/>
            <person name="Li W."/>
            <person name="Chen H.Y."/>
            <person name="Chen S.E."/>
            <person name="Zhou L.G."/>
            <person name="Ni X.B."/>
            <person name="Tian J.H."/>
            <person name="Sheng Y."/>
            <person name="Liu T."/>
            <person name="Pan Y.S."/>
            <person name="Xia L.Y."/>
            <person name="Li J."/>
            <person name="Zhao F."/>
            <person name="Cao W.C."/>
        </authorList>
    </citation>
    <scope>NUCLEOTIDE SEQUENCE</scope>
    <source>
        <strain evidence="2">Rmic-2018</strain>
    </source>
</reference>
<evidence type="ECO:0000313" key="2">
    <source>
        <dbReference type="EMBL" id="KAH8009621.1"/>
    </source>
</evidence>
<feature type="compositionally biased region" description="Basic and acidic residues" evidence="1">
    <location>
        <begin position="334"/>
        <end position="355"/>
    </location>
</feature>
<evidence type="ECO:0000256" key="1">
    <source>
        <dbReference type="SAM" id="MobiDB-lite"/>
    </source>
</evidence>
<dbReference type="Proteomes" id="UP000821866">
    <property type="component" value="Chromosome 9"/>
</dbReference>
<name>A0A9J6D6E5_RHIMP</name>
<gene>
    <name evidence="2" type="ORF">HPB51_018889</name>
</gene>
<feature type="compositionally biased region" description="Polar residues" evidence="1">
    <location>
        <begin position="324"/>
        <end position="333"/>
    </location>
</feature>
<protein>
    <submittedName>
        <fullName evidence="2">Uncharacterized protein</fullName>
    </submittedName>
</protein>